<dbReference type="PANTHER" id="PTHR43737">
    <property type="entry name" value="BLL7424 PROTEIN"/>
    <property type="match status" value="1"/>
</dbReference>
<dbReference type="InterPro" id="IPR010869">
    <property type="entry name" value="DUF1501"/>
</dbReference>
<dbReference type="InterPro" id="IPR014917">
    <property type="entry name" value="DUF1800"/>
</dbReference>
<protein>
    <submittedName>
        <fullName evidence="3">Uncharacterized protein</fullName>
    </submittedName>
</protein>
<feature type="chain" id="PRO_5031208768" evidence="2">
    <location>
        <begin position="29"/>
        <end position="2198"/>
    </location>
</feature>
<dbReference type="Pfam" id="PF07394">
    <property type="entry name" value="DUF1501"/>
    <property type="match status" value="1"/>
</dbReference>
<dbReference type="EMBL" id="HBGE01078688">
    <property type="protein sequence ID" value="CAD9170280.1"/>
    <property type="molecule type" value="Transcribed_RNA"/>
</dbReference>
<sequence>MGEAKKRLHFRSWLPMVLMGYLSSTLMGCDLNDIGALIDAIPSIGYRTTTTTTATTTTTTATTTTATTTTATTTTVTTTTVTTTTTTNTASTSSTTTGTTTTGTTTTSTATTTTATTATATTVTATTTTSTTVTATTTGTTTTSTTTTVPTASISGDFDTTVNDPESFVNDPDVEAAMVSTIADVTDASEDQIEVEMSVVTMMASFLQIRRLGSGIVKVSYEITVPETEDGGDGGDGTATTTAAPIVPVITAERVQQKLRQVSKTGLQQKLVEKIQARKARNGLVNPFTVVVATKSTPRVIHPWATRRSTAVVTTAITTTSPGTTTLLPGLSKNEAADAHFLLTATFGPTRASLAEIGSMSSYEQWVKSQMALPVGSHRQYYRERVSPRMTTANHISGPRPRCSKGSRWWGFVFRRSDVGKTVRVANGQIRLDGVVVSDIDPSYTGNGVPPPITCTDVVPGNWARNSRLCEPYARINVVHQNCFQGTRADWDNNRYCQQTCFNGGSAYPGDDCSVGWPNLNFNGYVCEVREGVGEYVRFSTSSSCSFPYTAMLNPSYWFSNGAGFSTTLAFGVVLPGIIALEDSPTSCSLGDVVQTDTEASGRFYVHETRMELLKNDLEVQATTTLGSLCQSAPKTFLNEKDGCKIVPSSDGCSPLSMRRARFMLNASSIAKISSAARRQVFTLRGLRPTMSPCGQVSRWRRMNDSNAEQCTLTQLSETDQTQLREALSAAGQGWLREIEVACDRVPPGTVVDLGSGELFEHIHSDEYNVYDFTDAEGAANWTVQGDELFFPETDDVASYWDFGVGRWAARSGLVGTLGAGVHLEDLHPPFQLHELFDAFAGLQSKGAYSMVCGSPGEVANKPVTGHHMPFHMNENYIGDGVDYDYDGGPYKWMNIYGPLAKRNIMVNLGIYGQDQLRQRSAWALSQIVTVSTFDGPADLMTEMYVSFYDIFVRHAFGNYRNIMQEMTYSPIMANWLTYINNKAVDVDGLFPDENYAREIMQVFSIGLWKLNRDGTMIIGANGEPVRTYENWNILDFARVFTGLMERSKRGNIEDNGRTNNLLDPMQMRMGWHDVYPKPNLDMGYLGDGYPLCSDLPALSFLAAGAKFSFIGSSTNELDVLVLTQGSPLFAKLCNAASAPCSFAATVELASSLQCQGGECTAVDVTIVKVADGYYEYVPPACVHPFFWDSGRVSRYVRESSAWWVAPRWTRCVHPTAAKAAGPHCCAGCSNNPNGWIINQGLTCETAHATYSWLLPSRCKNNEHWTSQKYCEKTCSEIGQGYPGSDCSFGDYVYERACAYSGEKLSYDETERRCASRGLKVCADYVRSTDANCDYELDYLWTSEPCNVDLYVHIDGRVSIDKDHDYQDMAKKAEFPVIWKDGFPAQNATGHCPTGCTASGTSCQCPATAAIYRAYETLPSRTDILMNLKIGAFPPAAPCILNCGGEVKAYSASGNIDNETIFEYDGRFYKNIHHKVHITGFEFRNPPTFTLKYDTQNKKATDEIEALIDHLFHHENTPQFLAYRLIQRFTSSNPSPKYVYDVQQAFRTGFFNGTEYNGVYGDLAATFAAIVLHPEARLAGNTTGSLREPLVKIIHFMRSMEYKTWYGGEVQLRDMMSITGQWPYSSTDVFNFYHPNFHPEGFPDGMVGPEFQIWTMPNVMGYINAMSSTLAMGHGQCNGGMGWGRDPHARPHGCSGGRFLYSEPQAGNRDSTITELDLLLTGGRLGHHATSVLKHEYDKASANNKLEAVQYASFVTPAFATLGDSTMPTSPAPTPTPEPAPPARNYRALVMMYFQGGLDSFQMLVPTRGSLYNEYRTIREGIAFTSNQLLSISTTGQASSTFGIHPNLPFLRTIYNSGELAFISNIGSLVEPLDARKFRENGKRCNGLFSHIDQERAAHTLTCQTATPIYKGAGGRLADALADGSQGYRTEAFSMAGRSKWSLGYQTNPKIVSRSNGNVPLYYASKIVTVMDNITSMKYENVFCEEYRRQLKDAFRVNEELGTTLSTASLSTGFNAPDSLAQQFKQIARLISAHGSRNAERDIFYAQLGGFDHHQGVAAGLVDRLTIVNNAISAMVTELKAQGNFDKVTLVMHTDFGRTLAPNSNVGTDHGWAGHTFVIGGSVNGGKVYNQYPETLLRGHSMDVMHGRIIPKFPWENIMVPVAKWMGVEDSQTHGVFPNLVNFNMSQHILPRSTVFSN</sequence>
<dbReference type="PANTHER" id="PTHR43737:SF1">
    <property type="entry name" value="DUF1501 DOMAIN-CONTAINING PROTEIN"/>
    <property type="match status" value="1"/>
</dbReference>
<dbReference type="PROSITE" id="PS51257">
    <property type="entry name" value="PROKAR_LIPOPROTEIN"/>
    <property type="match status" value="1"/>
</dbReference>
<name>A0A7S1RM26_ALECA</name>
<evidence type="ECO:0000256" key="1">
    <source>
        <dbReference type="SAM" id="MobiDB-lite"/>
    </source>
</evidence>
<accession>A0A7S1RM26</accession>
<organism evidence="3">
    <name type="scientific">Alexandrium catenella</name>
    <name type="common">Red tide dinoflagellate</name>
    <name type="synonym">Gonyaulax catenella</name>
    <dbReference type="NCBI Taxonomy" id="2925"/>
    <lineage>
        <taxon>Eukaryota</taxon>
        <taxon>Sar</taxon>
        <taxon>Alveolata</taxon>
        <taxon>Dinophyceae</taxon>
        <taxon>Gonyaulacales</taxon>
        <taxon>Pyrocystaceae</taxon>
        <taxon>Alexandrium</taxon>
    </lineage>
</organism>
<keyword evidence="2" id="KW-0732">Signal</keyword>
<gene>
    <name evidence="3" type="ORF">ACAT0790_LOCUS47049</name>
</gene>
<proteinExistence type="predicted"/>
<evidence type="ECO:0000313" key="3">
    <source>
        <dbReference type="EMBL" id="CAD9170280.1"/>
    </source>
</evidence>
<feature type="region of interest" description="Disordered" evidence="1">
    <location>
        <begin position="83"/>
        <end position="108"/>
    </location>
</feature>
<reference evidence="3" key="1">
    <citation type="submission" date="2021-01" db="EMBL/GenBank/DDBJ databases">
        <authorList>
            <person name="Corre E."/>
            <person name="Pelletier E."/>
            <person name="Niang G."/>
            <person name="Scheremetjew M."/>
            <person name="Finn R."/>
            <person name="Kale V."/>
            <person name="Holt S."/>
            <person name="Cochrane G."/>
            <person name="Meng A."/>
            <person name="Brown T."/>
            <person name="Cohen L."/>
        </authorList>
    </citation>
    <scope>NUCLEOTIDE SEQUENCE</scope>
    <source>
        <strain evidence="3">OF101</strain>
    </source>
</reference>
<evidence type="ECO:0000256" key="2">
    <source>
        <dbReference type="SAM" id="SignalP"/>
    </source>
</evidence>
<dbReference type="Pfam" id="PF08811">
    <property type="entry name" value="DUF1800"/>
    <property type="match status" value="2"/>
</dbReference>
<feature type="signal peptide" evidence="2">
    <location>
        <begin position="1"/>
        <end position="28"/>
    </location>
</feature>